<dbReference type="Proteomes" id="UP001212996">
    <property type="component" value="Unassembled WGS sequence"/>
</dbReference>
<dbReference type="InterPro" id="IPR026834">
    <property type="entry name" value="LHH"/>
</dbReference>
<dbReference type="PRINTS" id="PR00394">
    <property type="entry name" value="RHSPROTEIN"/>
</dbReference>
<comment type="caution">
    <text evidence="2">The sequence shown here is derived from an EMBL/GenBank/DDBJ whole genome shotgun (WGS) entry which is preliminary data.</text>
</comment>
<feature type="non-terminal residue" evidence="2">
    <location>
        <position position="1"/>
    </location>
</feature>
<protein>
    <submittedName>
        <fullName evidence="2">HNH/ENDO VII family nuclease</fullName>
    </submittedName>
</protein>
<name>A0AAW6BQV7_9GAMM</name>
<reference evidence="2" key="1">
    <citation type="submission" date="2023-01" db="EMBL/GenBank/DDBJ databases">
        <title>Genome sequencing of Photorhabdus bodei 09-20.</title>
        <authorList>
            <person name="Kalindamar S."/>
            <person name="Kumru S."/>
        </authorList>
    </citation>
    <scope>NUCLEOTIDE SEQUENCE</scope>
    <source>
        <strain evidence="2">09-20</strain>
    </source>
</reference>
<dbReference type="EMBL" id="JAQMFO010000036">
    <property type="protein sequence ID" value="MDB6374060.1"/>
    <property type="molecule type" value="Genomic_DNA"/>
</dbReference>
<organism evidence="2 3">
    <name type="scientific">Photorhabdus bodei</name>
    <dbReference type="NCBI Taxonomy" id="2029681"/>
    <lineage>
        <taxon>Bacteria</taxon>
        <taxon>Pseudomonadati</taxon>
        <taxon>Pseudomonadota</taxon>
        <taxon>Gammaproteobacteria</taxon>
        <taxon>Enterobacterales</taxon>
        <taxon>Morganellaceae</taxon>
        <taxon>Photorhabdus</taxon>
    </lineage>
</organism>
<dbReference type="NCBIfam" id="TIGR03696">
    <property type="entry name" value="Rhs_assc_core"/>
    <property type="match status" value="1"/>
</dbReference>
<gene>
    <name evidence="2" type="ORF">PH362_19580</name>
</gene>
<dbReference type="RefSeq" id="WP_271867411.1">
    <property type="nucleotide sequence ID" value="NZ_JAQMFO010000036.1"/>
</dbReference>
<dbReference type="Gene3D" id="2.180.10.10">
    <property type="entry name" value="RHS repeat-associated core"/>
    <property type="match status" value="1"/>
</dbReference>
<evidence type="ECO:0000259" key="1">
    <source>
        <dbReference type="Pfam" id="PF14411"/>
    </source>
</evidence>
<dbReference type="PANTHER" id="PTHR32305:SF15">
    <property type="entry name" value="PROTEIN RHSA-RELATED"/>
    <property type="match status" value="1"/>
</dbReference>
<dbReference type="AlphaFoldDB" id="A0AAW6BQV7"/>
<proteinExistence type="predicted"/>
<dbReference type="InterPro" id="IPR050708">
    <property type="entry name" value="T6SS_VgrG/RHS"/>
</dbReference>
<evidence type="ECO:0000313" key="3">
    <source>
        <dbReference type="Proteomes" id="UP001212996"/>
    </source>
</evidence>
<sequence length="297" mass="33712">PTAIIGYDYLWSGEQLIEETPVYADGTVGYKNSIHWLYEPGALTPLARHEKGQLYYVVSDHQGTVREILTEAGELIWAGRLLTWGEPECWPVLTVNDPRNLTCNLRFCGQYEDEESGLYYNRFRYYDNETGQYLCADPIGLAGGENPYSYVPNPTNWIDPLGLSGFFTPSIFNAPSGSTHTVYQQAIDWDLPVNTRNGIKTNLDLALDGKSPFVVKDGKYSQINLHHSKQNGLGSLFELSADTHRQYYGTKALHPHLPNAHPINPVNRDQFNIDRDAYWRNRAEAELKIRKPRKCGI</sequence>
<dbReference type="Pfam" id="PF14411">
    <property type="entry name" value="LHH"/>
    <property type="match status" value="1"/>
</dbReference>
<dbReference type="InterPro" id="IPR022385">
    <property type="entry name" value="Rhs_assc_core"/>
</dbReference>
<dbReference type="PANTHER" id="PTHR32305">
    <property type="match status" value="1"/>
</dbReference>
<accession>A0AAW6BQV7</accession>
<evidence type="ECO:0000313" key="2">
    <source>
        <dbReference type="EMBL" id="MDB6374060.1"/>
    </source>
</evidence>
<feature type="domain" description="LHH" evidence="1">
    <location>
        <begin position="201"/>
        <end position="284"/>
    </location>
</feature>